<sequence>MGGAADMGEMRIVRRRRVGREVEAGHRDVEPVAHRLRLRAAGGNERQGGDWQSQGQMQGAHGCPPMKPRG</sequence>
<feature type="region of interest" description="Disordered" evidence="1">
    <location>
        <begin position="40"/>
        <end position="70"/>
    </location>
</feature>
<dbReference type="Proteomes" id="UP001239909">
    <property type="component" value="Unassembled WGS sequence"/>
</dbReference>
<accession>A0ABQ6LKA3</accession>
<organism evidence="2 3">
    <name type="scientific">Paralimibaculum aggregatum</name>
    <dbReference type="NCBI Taxonomy" id="3036245"/>
    <lineage>
        <taxon>Bacteria</taxon>
        <taxon>Pseudomonadati</taxon>
        <taxon>Pseudomonadota</taxon>
        <taxon>Alphaproteobacteria</taxon>
        <taxon>Rhodobacterales</taxon>
        <taxon>Paracoccaceae</taxon>
        <taxon>Paralimibaculum</taxon>
    </lineage>
</organism>
<keyword evidence="3" id="KW-1185">Reference proteome</keyword>
<proteinExistence type="predicted"/>
<protein>
    <submittedName>
        <fullName evidence="2">Uncharacterized protein</fullName>
    </submittedName>
</protein>
<comment type="caution">
    <text evidence="2">The sequence shown here is derived from an EMBL/GenBank/DDBJ whole genome shotgun (WGS) entry which is preliminary data.</text>
</comment>
<name>A0ABQ6LKA3_9RHOB</name>
<evidence type="ECO:0000256" key="1">
    <source>
        <dbReference type="SAM" id="MobiDB-lite"/>
    </source>
</evidence>
<dbReference type="EMBL" id="BSYI01000019">
    <property type="protein sequence ID" value="GMG83412.1"/>
    <property type="molecule type" value="Genomic_DNA"/>
</dbReference>
<gene>
    <name evidence="2" type="ORF">LNKW23_26250</name>
</gene>
<evidence type="ECO:0000313" key="2">
    <source>
        <dbReference type="EMBL" id="GMG83412.1"/>
    </source>
</evidence>
<reference evidence="2 3" key="1">
    <citation type="submission" date="2023-04" db="EMBL/GenBank/DDBJ databases">
        <title>Marinoamorphus aggregata gen. nov., sp. Nov., isolate from tissue of brittle star Ophioplocus japonicus.</title>
        <authorList>
            <person name="Kawano K."/>
            <person name="Sawayama S."/>
            <person name="Nakagawa S."/>
        </authorList>
    </citation>
    <scope>NUCLEOTIDE SEQUENCE [LARGE SCALE GENOMIC DNA]</scope>
    <source>
        <strain evidence="2 3">NKW23</strain>
    </source>
</reference>
<evidence type="ECO:0000313" key="3">
    <source>
        <dbReference type="Proteomes" id="UP001239909"/>
    </source>
</evidence>